<evidence type="ECO:0000313" key="2">
    <source>
        <dbReference type="Proteomes" id="UP000253204"/>
    </source>
</evidence>
<keyword evidence="2" id="KW-1185">Reference proteome</keyword>
<accession>A0A368U9P6</accession>
<comment type="caution">
    <text evidence="1">The sequence shown here is derived from an EMBL/GenBank/DDBJ whole genome shotgun (WGS) entry which is preliminary data.</text>
</comment>
<dbReference type="RefSeq" id="WP_114484982.1">
    <property type="nucleotide sequence ID" value="NZ_CBCSHM010000005.1"/>
</dbReference>
<gene>
    <name evidence="1" type="ORF">DU506_00425</name>
</gene>
<reference evidence="1 2" key="1">
    <citation type="submission" date="2018-07" db="EMBL/GenBank/DDBJ databases">
        <title>Halomonas rutogse sp. nov., isolated from Lake TangqianCo on Tibetan Plateau.</title>
        <authorList>
            <person name="Lu H."/>
            <person name="Xing P."/>
            <person name="Wu Q."/>
        </authorList>
    </citation>
    <scope>NUCLEOTIDE SEQUENCE [LARGE SCALE GENOMIC DNA]</scope>
    <source>
        <strain evidence="1 2">TQ8S</strain>
    </source>
</reference>
<dbReference type="OrthoDB" id="8561213at2"/>
<dbReference type="EMBL" id="QPIJ01000001">
    <property type="protein sequence ID" value="RCV93654.1"/>
    <property type="molecule type" value="Genomic_DNA"/>
</dbReference>
<sequence>MGWLISNDPNFGRKEQVAEILNSYKHNRYPYSTLVDHSQRGNTLYMVLHNPTRRPANGVEIDRRDQAIDLSALSFDLCGNYRFIAVYLLSGPKRGEEGGWGYKSMDESAGPGVNDCPERLLKQSQMDDRYDWRKGCREVRRLAKVRREWAKGLKAGDTVLYPAGLEIVDGKYVSKMRRITFLRDYSKTYFVGQGEKGVLRFRWDRVEFPEAVRAAA</sequence>
<organism evidence="1 2">
    <name type="scientific">Vreelandella rituensis</name>
    <dbReference type="NCBI Taxonomy" id="2282306"/>
    <lineage>
        <taxon>Bacteria</taxon>
        <taxon>Pseudomonadati</taxon>
        <taxon>Pseudomonadota</taxon>
        <taxon>Gammaproteobacteria</taxon>
        <taxon>Oceanospirillales</taxon>
        <taxon>Halomonadaceae</taxon>
        <taxon>Vreelandella</taxon>
    </lineage>
</organism>
<dbReference type="AlphaFoldDB" id="A0A368U9P6"/>
<name>A0A368U9P6_9GAMM</name>
<dbReference type="Proteomes" id="UP000253204">
    <property type="component" value="Unassembled WGS sequence"/>
</dbReference>
<protein>
    <submittedName>
        <fullName evidence="1">Uncharacterized protein</fullName>
    </submittedName>
</protein>
<proteinExistence type="predicted"/>
<evidence type="ECO:0000313" key="1">
    <source>
        <dbReference type="EMBL" id="RCV93654.1"/>
    </source>
</evidence>